<comment type="subcellular location">
    <subcellularLocation>
        <location evidence="1 5">Cytoplasm</location>
    </subcellularLocation>
</comment>
<reference evidence="8 9" key="1">
    <citation type="submission" date="2018-10" db="EMBL/GenBank/DDBJ databases">
        <title>Genomic Encyclopedia of Type Strains, Phase IV (KMG-IV): sequencing the most valuable type-strain genomes for metagenomic binning, comparative biology and taxonomic classification.</title>
        <authorList>
            <person name="Goeker M."/>
        </authorList>
    </citation>
    <scope>NUCLEOTIDE SEQUENCE [LARGE SCALE GENOMIC DNA]</scope>
    <source>
        <strain evidence="8 9">DSM 22228</strain>
    </source>
</reference>
<evidence type="ECO:0000256" key="5">
    <source>
        <dbReference type="HAMAP-Rule" id="MF_01114"/>
    </source>
</evidence>
<evidence type="ECO:0000256" key="3">
    <source>
        <dbReference type="ARBA" id="ARBA00018111"/>
    </source>
</evidence>
<evidence type="ECO:0000259" key="7">
    <source>
        <dbReference type="Pfam" id="PF21981"/>
    </source>
</evidence>
<dbReference type="Pfam" id="PF02631">
    <property type="entry name" value="RecX_HTH2"/>
    <property type="match status" value="1"/>
</dbReference>
<dbReference type="Pfam" id="PF21981">
    <property type="entry name" value="RecX_HTH3"/>
    <property type="match status" value="1"/>
</dbReference>
<dbReference type="InterPro" id="IPR036388">
    <property type="entry name" value="WH-like_DNA-bd_sf"/>
</dbReference>
<dbReference type="AlphaFoldDB" id="A0A495RH19"/>
<evidence type="ECO:0000313" key="9">
    <source>
        <dbReference type="Proteomes" id="UP000278542"/>
    </source>
</evidence>
<evidence type="ECO:0000259" key="6">
    <source>
        <dbReference type="Pfam" id="PF02631"/>
    </source>
</evidence>
<dbReference type="HAMAP" id="MF_01114">
    <property type="entry name" value="RecX"/>
    <property type="match status" value="1"/>
</dbReference>
<dbReference type="OrthoDB" id="7066780at2"/>
<dbReference type="RefSeq" id="WP_121143755.1">
    <property type="nucleotide sequence ID" value="NZ_RBWY01000001.1"/>
</dbReference>
<evidence type="ECO:0000256" key="4">
    <source>
        <dbReference type="ARBA" id="ARBA00022490"/>
    </source>
</evidence>
<sequence length="169" mass="20058">MTLLLVMMDSNSLYNILLNKAVQLLAQRNHTSLEIKRKLSQFYHKKYANSPDEIIDLPSKIQAVVDYCINQKWLNELAYIEQYVLMRSRKGYGKNRIVLELKQRGIEEIIAWKLINQQDIDWIDIGIAQVSKKYRAMDKHSLQQKNKIFQYLSYKGFAQEEIRLIYDTL</sequence>
<dbReference type="InterPro" id="IPR053924">
    <property type="entry name" value="RecX_HTH_2nd"/>
</dbReference>
<comment type="similarity">
    <text evidence="2 5">Belongs to the RecX family.</text>
</comment>
<keyword evidence="4 5" id="KW-0963">Cytoplasm</keyword>
<evidence type="ECO:0000313" key="8">
    <source>
        <dbReference type="EMBL" id="RKS86827.1"/>
    </source>
</evidence>
<evidence type="ECO:0000256" key="1">
    <source>
        <dbReference type="ARBA" id="ARBA00004496"/>
    </source>
</evidence>
<organism evidence="8 9">
    <name type="scientific">Orbus hercynius</name>
    <dbReference type="NCBI Taxonomy" id="593135"/>
    <lineage>
        <taxon>Bacteria</taxon>
        <taxon>Pseudomonadati</taxon>
        <taxon>Pseudomonadota</taxon>
        <taxon>Gammaproteobacteria</taxon>
        <taxon>Orbales</taxon>
        <taxon>Orbaceae</taxon>
        <taxon>Orbus</taxon>
    </lineage>
</organism>
<dbReference type="GO" id="GO:0006282">
    <property type="term" value="P:regulation of DNA repair"/>
    <property type="evidence" value="ECO:0007669"/>
    <property type="project" value="UniProtKB-UniRule"/>
</dbReference>
<protein>
    <recommendedName>
        <fullName evidence="3 5">Regulatory protein RecX</fullName>
    </recommendedName>
</protein>
<comment type="function">
    <text evidence="5">Modulates RecA activity.</text>
</comment>
<accession>A0A495RH19</accession>
<dbReference type="InterPro" id="IPR053925">
    <property type="entry name" value="RecX_HTH_3rd"/>
</dbReference>
<evidence type="ECO:0000256" key="2">
    <source>
        <dbReference type="ARBA" id="ARBA00009695"/>
    </source>
</evidence>
<proteinExistence type="inferred from homology"/>
<dbReference type="InterPro" id="IPR003783">
    <property type="entry name" value="Regulatory_RecX"/>
</dbReference>
<gene>
    <name evidence="5" type="primary">recX</name>
    <name evidence="8" type="ORF">DES39_0026</name>
</gene>
<comment type="caution">
    <text evidence="8">The sequence shown here is derived from an EMBL/GenBank/DDBJ whole genome shotgun (WGS) entry which is preliminary data.</text>
</comment>
<feature type="domain" description="RecX second three-helical" evidence="6">
    <location>
        <begin position="75"/>
        <end position="108"/>
    </location>
</feature>
<dbReference type="EMBL" id="RBWY01000001">
    <property type="protein sequence ID" value="RKS86827.1"/>
    <property type="molecule type" value="Genomic_DNA"/>
</dbReference>
<dbReference type="GO" id="GO:0005737">
    <property type="term" value="C:cytoplasm"/>
    <property type="evidence" value="ECO:0007669"/>
    <property type="project" value="UniProtKB-SubCell"/>
</dbReference>
<dbReference type="PANTHER" id="PTHR33602:SF1">
    <property type="entry name" value="REGULATORY PROTEIN RECX FAMILY PROTEIN"/>
    <property type="match status" value="1"/>
</dbReference>
<feature type="domain" description="RecX third three-helical" evidence="7">
    <location>
        <begin position="127"/>
        <end position="163"/>
    </location>
</feature>
<dbReference type="Proteomes" id="UP000278542">
    <property type="component" value="Unassembled WGS sequence"/>
</dbReference>
<dbReference type="PANTHER" id="PTHR33602">
    <property type="entry name" value="REGULATORY PROTEIN RECX FAMILY PROTEIN"/>
    <property type="match status" value="1"/>
</dbReference>
<name>A0A495RH19_9GAMM</name>
<keyword evidence="9" id="KW-1185">Reference proteome</keyword>
<dbReference type="Gene3D" id="1.10.10.10">
    <property type="entry name" value="Winged helix-like DNA-binding domain superfamily/Winged helix DNA-binding domain"/>
    <property type="match status" value="3"/>
</dbReference>